<keyword evidence="1" id="KW-0732">Signal</keyword>
<sequence length="157" mass="15413">MKLDQSLVQRMARAGVAAVAFAMLTACASAPGASGAAAPLPADSTVATGRIVGKQYLTTVSTGAAPAAGPTVGVGAGGIGGNGWSGGGAGAGLSFDLTNLFQKSPEQTAKVYRYSVQMQDGSKRDVDSTLDLTDGACVTTIDSSAPGYPRLAPAGSC</sequence>
<dbReference type="RefSeq" id="WP_061169229.1">
    <property type="nucleotide sequence ID" value="NZ_FCOA02000013.1"/>
</dbReference>
<accession>A0A158BQT8</accession>
<protein>
    <recommendedName>
        <fullName evidence="4">Lipoprotein</fullName>
    </recommendedName>
</protein>
<dbReference type="EMBL" id="FCOA02000013">
    <property type="protein sequence ID" value="SAK72445.1"/>
    <property type="molecule type" value="Genomic_DNA"/>
</dbReference>
<proteinExistence type="predicted"/>
<feature type="chain" id="PRO_5007622050" description="Lipoprotein" evidence="1">
    <location>
        <begin position="29"/>
        <end position="157"/>
    </location>
</feature>
<dbReference type="AlphaFoldDB" id="A0A158BQT8"/>
<evidence type="ECO:0000313" key="3">
    <source>
        <dbReference type="Proteomes" id="UP000054851"/>
    </source>
</evidence>
<dbReference type="Proteomes" id="UP000054851">
    <property type="component" value="Unassembled WGS sequence"/>
</dbReference>
<evidence type="ECO:0000313" key="2">
    <source>
        <dbReference type="EMBL" id="SAK72445.1"/>
    </source>
</evidence>
<comment type="caution">
    <text evidence="2">The sequence shown here is derived from an EMBL/GenBank/DDBJ whole genome shotgun (WGS) entry which is preliminary data.</text>
</comment>
<reference evidence="2" key="1">
    <citation type="submission" date="2016-01" db="EMBL/GenBank/DDBJ databases">
        <authorList>
            <person name="Peeters C."/>
        </authorList>
    </citation>
    <scope>NUCLEOTIDE SEQUENCE</scope>
    <source>
        <strain evidence="2">LMG 29322</strain>
    </source>
</reference>
<dbReference type="OrthoDB" id="9132686at2"/>
<organism evidence="2 3">
    <name type="scientific">Caballeronia hypogeia</name>
    <dbReference type="NCBI Taxonomy" id="1777140"/>
    <lineage>
        <taxon>Bacteria</taxon>
        <taxon>Pseudomonadati</taxon>
        <taxon>Pseudomonadota</taxon>
        <taxon>Betaproteobacteria</taxon>
        <taxon>Burkholderiales</taxon>
        <taxon>Burkholderiaceae</taxon>
        <taxon>Caballeronia</taxon>
    </lineage>
</organism>
<keyword evidence="3" id="KW-1185">Reference proteome</keyword>
<name>A0A158BQT8_9BURK</name>
<dbReference type="PROSITE" id="PS51257">
    <property type="entry name" value="PROKAR_LIPOPROTEIN"/>
    <property type="match status" value="1"/>
</dbReference>
<feature type="signal peptide" evidence="1">
    <location>
        <begin position="1"/>
        <end position="28"/>
    </location>
</feature>
<evidence type="ECO:0008006" key="4">
    <source>
        <dbReference type="Google" id="ProtNLM"/>
    </source>
</evidence>
<evidence type="ECO:0000256" key="1">
    <source>
        <dbReference type="SAM" id="SignalP"/>
    </source>
</evidence>
<gene>
    <name evidence="2" type="ORF">AWB79_04099</name>
</gene>